<sequence>MKREGCVFLSFVVLLTISGVEVAATGLPSESAPLIRHYYKVHNTCANVEPFIRHQVKTFWDKDKTITPKLIKLLYADCMVNGCDASILLDGNNTEKTSPKNRGLAAFALIDIVKRVVESRCPGAVSCADILNIAVRDAVYFSGGPSYPVFLGRRDGLKSEASWVDLPSPSISWESALAYFTSKGLNLQDMGTLLGGHMMGRTRCSNIVDRLYNFNNTGKPDPTMEKTTLSSLQKQCPKKVKLGQPNPLINLNPENPTHKFTNSYYKRVLANKSVLGVDQQLRYGGDTYELTDQFANYLGDFKGEFAFSMSRMGGLKVLTGNKGEIRRNCRIVNK</sequence>
<reference evidence="2" key="1">
    <citation type="journal article" date="2022" name="Mol. Ecol. Resour.">
        <title>The genomes of chicory, endive, great burdock and yacon provide insights into Asteraceae palaeo-polyploidization history and plant inulin production.</title>
        <authorList>
            <person name="Fan W."/>
            <person name="Wang S."/>
            <person name="Wang H."/>
            <person name="Wang A."/>
            <person name="Jiang F."/>
            <person name="Liu H."/>
            <person name="Zhao H."/>
            <person name="Xu D."/>
            <person name="Zhang Y."/>
        </authorList>
    </citation>
    <scope>NUCLEOTIDE SEQUENCE [LARGE SCALE GENOMIC DNA]</scope>
    <source>
        <strain evidence="2">cv. Niubang</strain>
    </source>
</reference>
<keyword evidence="2" id="KW-1185">Reference proteome</keyword>
<accession>A0ACB9C1Z0</accession>
<evidence type="ECO:0000313" key="1">
    <source>
        <dbReference type="EMBL" id="KAI3728225.1"/>
    </source>
</evidence>
<dbReference type="EMBL" id="CM042051">
    <property type="protein sequence ID" value="KAI3728225.1"/>
    <property type="molecule type" value="Genomic_DNA"/>
</dbReference>
<reference evidence="1 2" key="2">
    <citation type="journal article" date="2022" name="Mol. Ecol. Resour.">
        <title>The genomes of chicory, endive, great burdock and yacon provide insights into Asteraceae paleo-polyploidization history and plant inulin production.</title>
        <authorList>
            <person name="Fan W."/>
            <person name="Wang S."/>
            <person name="Wang H."/>
            <person name="Wang A."/>
            <person name="Jiang F."/>
            <person name="Liu H."/>
            <person name="Zhao H."/>
            <person name="Xu D."/>
            <person name="Zhang Y."/>
        </authorList>
    </citation>
    <scope>NUCLEOTIDE SEQUENCE [LARGE SCALE GENOMIC DNA]</scope>
    <source>
        <strain evidence="2">cv. Niubang</strain>
    </source>
</reference>
<evidence type="ECO:0000313" key="2">
    <source>
        <dbReference type="Proteomes" id="UP001055879"/>
    </source>
</evidence>
<dbReference type="Proteomes" id="UP001055879">
    <property type="component" value="Linkage Group LG05"/>
</dbReference>
<gene>
    <name evidence="1" type="ORF">L6452_16857</name>
</gene>
<organism evidence="1 2">
    <name type="scientific">Arctium lappa</name>
    <name type="common">Greater burdock</name>
    <name type="synonym">Lappa major</name>
    <dbReference type="NCBI Taxonomy" id="4217"/>
    <lineage>
        <taxon>Eukaryota</taxon>
        <taxon>Viridiplantae</taxon>
        <taxon>Streptophyta</taxon>
        <taxon>Embryophyta</taxon>
        <taxon>Tracheophyta</taxon>
        <taxon>Spermatophyta</taxon>
        <taxon>Magnoliopsida</taxon>
        <taxon>eudicotyledons</taxon>
        <taxon>Gunneridae</taxon>
        <taxon>Pentapetalae</taxon>
        <taxon>asterids</taxon>
        <taxon>campanulids</taxon>
        <taxon>Asterales</taxon>
        <taxon>Asteraceae</taxon>
        <taxon>Carduoideae</taxon>
        <taxon>Cardueae</taxon>
        <taxon>Arctiinae</taxon>
        <taxon>Arctium</taxon>
    </lineage>
</organism>
<proteinExistence type="predicted"/>
<protein>
    <submittedName>
        <fullName evidence="1">Uncharacterized protein</fullName>
    </submittedName>
</protein>
<comment type="caution">
    <text evidence="1">The sequence shown here is derived from an EMBL/GenBank/DDBJ whole genome shotgun (WGS) entry which is preliminary data.</text>
</comment>
<name>A0ACB9C1Z0_ARCLA</name>